<proteinExistence type="predicted"/>
<feature type="region of interest" description="Disordered" evidence="2">
    <location>
        <begin position="764"/>
        <end position="784"/>
    </location>
</feature>
<protein>
    <recommendedName>
        <fullName evidence="5">SIR2-like domain-containing protein</fullName>
    </recommendedName>
</protein>
<feature type="coiled-coil region" evidence="1">
    <location>
        <begin position="360"/>
        <end position="387"/>
    </location>
</feature>
<dbReference type="SUPFAM" id="SSF52467">
    <property type="entry name" value="DHS-like NAD/FAD-binding domain"/>
    <property type="match status" value="1"/>
</dbReference>
<dbReference type="KEGG" id="tab:CIG75_12650"/>
<dbReference type="InterPro" id="IPR011990">
    <property type="entry name" value="TPR-like_helical_dom_sf"/>
</dbReference>
<dbReference type="RefSeq" id="WP_094236989.1">
    <property type="nucleotide sequence ID" value="NZ_CP022657.1"/>
</dbReference>
<dbReference type="SUPFAM" id="SSF48452">
    <property type="entry name" value="TPR-like"/>
    <property type="match status" value="1"/>
</dbReference>
<evidence type="ECO:0000313" key="4">
    <source>
        <dbReference type="Proteomes" id="UP000214688"/>
    </source>
</evidence>
<dbReference type="AlphaFoldDB" id="A0A223D266"/>
<dbReference type="Proteomes" id="UP000214688">
    <property type="component" value="Chromosome"/>
</dbReference>
<organism evidence="3 4">
    <name type="scientific">Tumebacillus algifaecis</name>
    <dbReference type="NCBI Taxonomy" id="1214604"/>
    <lineage>
        <taxon>Bacteria</taxon>
        <taxon>Bacillati</taxon>
        <taxon>Bacillota</taxon>
        <taxon>Bacilli</taxon>
        <taxon>Bacillales</taxon>
        <taxon>Alicyclobacillaceae</taxon>
        <taxon>Tumebacillus</taxon>
    </lineage>
</organism>
<evidence type="ECO:0000256" key="1">
    <source>
        <dbReference type="SAM" id="Coils"/>
    </source>
</evidence>
<dbReference type="Gene3D" id="1.25.40.10">
    <property type="entry name" value="Tetratricopeptide repeat domain"/>
    <property type="match status" value="1"/>
</dbReference>
<keyword evidence="1" id="KW-0175">Coiled coil</keyword>
<accession>A0A223D266</accession>
<evidence type="ECO:0000256" key="2">
    <source>
        <dbReference type="SAM" id="MobiDB-lite"/>
    </source>
</evidence>
<sequence>MPYTRDLEDVVVALKKAKREGTYVNLLIGAGCSVTAGIPAAAGILDAIEEAFPREYKRVEQKDYATCMSKLTTRERKSLISDFVNNASLNWTHITIAHLMKSGFINRVLTTNFDNLILRACALLDVYPAIYDLATSKDFRSDLLLEDKSVFHLHGQHTGFILCNTEDEVQEQFDNLKPIYDHLKQNSMWIIVGYSGLNDSVFQLLETENSFEHRLFWVGYKDSEPAPHLTKNLIQEKNYAFYVKGYDSDSFFVSLARQLEKFPPEFIVRPFSHLSKLLENVQYYTLPLEETMFKLDALNASTTNIVKEAVQRIENDSTIMATHLLNAGLHAEFFKLLHKCGEDERKKILEKFDKTIKGTIAVHSQNVEKMESELERDENNVQLLTDIALDLRRIGMLGFSFEHLERACKYYEKATSIDAENSYLFTEWGSTLITFSRMGVEVEKANEYLIDAIDKFEKALELIDEHDVGVTREIIQIKAQLFSLKADEGVFDADLNDYIIRNIEDNLEHFTKDSEIMRILAISYMNRANEIGDETPEEAEEFLERSFATLIQAREILPIPHDLQMMSECLQHLVEILPDGFQSDSFDRNYRIMRDALLKEMDEISEFEEDSLAYQDVKPGIQSINSLAYVLINKLNFVHSKELLEMYLDARPSDPFPIATLGLWFFKNTNIDNAIALKQGVHNYSKAIEAAKEQEHPHTDAIQQKLYVESAKFLLRRELNKKDALESLLKAFEMGVLEDYPSLFVEVQVMMTELNQELEEDTLKETAAATTPPSLHPELEVKEK</sequence>
<dbReference type="Gene3D" id="3.40.50.1220">
    <property type="entry name" value="TPP-binding domain"/>
    <property type="match status" value="1"/>
</dbReference>
<dbReference type="InterPro" id="IPR029035">
    <property type="entry name" value="DHS-like_NAD/FAD-binding_dom"/>
</dbReference>
<gene>
    <name evidence="3" type="ORF">CIG75_12650</name>
</gene>
<dbReference type="PROSITE" id="PS51257">
    <property type="entry name" value="PROKAR_LIPOPROTEIN"/>
    <property type="match status" value="1"/>
</dbReference>
<evidence type="ECO:0008006" key="5">
    <source>
        <dbReference type="Google" id="ProtNLM"/>
    </source>
</evidence>
<evidence type="ECO:0000313" key="3">
    <source>
        <dbReference type="EMBL" id="ASS75748.1"/>
    </source>
</evidence>
<dbReference type="OrthoDB" id="530017at2"/>
<name>A0A223D266_9BACL</name>
<dbReference type="EMBL" id="CP022657">
    <property type="protein sequence ID" value="ASS75748.1"/>
    <property type="molecule type" value="Genomic_DNA"/>
</dbReference>
<reference evidence="3 4" key="1">
    <citation type="journal article" date="2015" name="Int. J. Syst. Evol. Microbiol.">
        <title>Tumebacillus algifaecis sp. nov., isolated from decomposing algal scum.</title>
        <authorList>
            <person name="Wu Y.F."/>
            <person name="Zhang B."/>
            <person name="Xing P."/>
            <person name="Wu Q.L."/>
            <person name="Liu S.J."/>
        </authorList>
    </citation>
    <scope>NUCLEOTIDE SEQUENCE [LARGE SCALE GENOMIC DNA]</scope>
    <source>
        <strain evidence="3 4">THMBR28</strain>
    </source>
</reference>
<keyword evidence="4" id="KW-1185">Reference proteome</keyword>